<dbReference type="Gene3D" id="1.20.1070.10">
    <property type="entry name" value="Rhodopsin 7-helix transmembrane proteins"/>
    <property type="match status" value="1"/>
</dbReference>
<feature type="transmembrane region" description="Helical" evidence="5">
    <location>
        <begin position="250"/>
        <end position="272"/>
    </location>
</feature>
<evidence type="ECO:0000313" key="8">
    <source>
        <dbReference type="Proteomes" id="UP000678393"/>
    </source>
</evidence>
<dbReference type="InterPro" id="IPR053219">
    <property type="entry name" value="GPCR_Dmsr-1"/>
</dbReference>
<dbReference type="Proteomes" id="UP000678393">
    <property type="component" value="Unassembled WGS sequence"/>
</dbReference>
<dbReference type="GO" id="GO:0008528">
    <property type="term" value="F:G protein-coupled peptide receptor activity"/>
    <property type="evidence" value="ECO:0007669"/>
    <property type="project" value="InterPro"/>
</dbReference>
<evidence type="ECO:0000256" key="5">
    <source>
        <dbReference type="SAM" id="Phobius"/>
    </source>
</evidence>
<keyword evidence="8" id="KW-1185">Reference proteome</keyword>
<feature type="transmembrane region" description="Helical" evidence="5">
    <location>
        <begin position="96"/>
        <end position="116"/>
    </location>
</feature>
<evidence type="ECO:0000256" key="2">
    <source>
        <dbReference type="ARBA" id="ARBA00022692"/>
    </source>
</evidence>
<evidence type="ECO:0000256" key="4">
    <source>
        <dbReference type="ARBA" id="ARBA00023136"/>
    </source>
</evidence>
<accession>A0A8S3Z5K8</accession>
<dbReference type="CDD" id="cd14978">
    <property type="entry name" value="7tmA_FMRFamide_R-like"/>
    <property type="match status" value="1"/>
</dbReference>
<dbReference type="InterPro" id="IPR017452">
    <property type="entry name" value="GPCR_Rhodpsn_7TM"/>
</dbReference>
<dbReference type="Pfam" id="PF10324">
    <property type="entry name" value="7TM_GPCR_Srw"/>
    <property type="match status" value="1"/>
</dbReference>
<dbReference type="EMBL" id="CAJHNH020001775">
    <property type="protein sequence ID" value="CAG5124409.1"/>
    <property type="molecule type" value="Genomic_DNA"/>
</dbReference>
<dbReference type="AlphaFoldDB" id="A0A8S3Z5K8"/>
<proteinExistence type="predicted"/>
<feature type="transmembrane region" description="Helical" evidence="5">
    <location>
        <begin position="61"/>
        <end position="84"/>
    </location>
</feature>
<dbReference type="PROSITE" id="PS50262">
    <property type="entry name" value="G_PROTEIN_RECEP_F1_2"/>
    <property type="match status" value="1"/>
</dbReference>
<dbReference type="PRINTS" id="PR00237">
    <property type="entry name" value="GPCRRHODOPSN"/>
</dbReference>
<keyword evidence="3 5" id="KW-1133">Transmembrane helix</keyword>
<dbReference type="PANTHER" id="PTHR46273">
    <property type="entry name" value="MYOSUPPRESSIN RECEPTOR 1, ISOFORM B-RELATED"/>
    <property type="match status" value="1"/>
</dbReference>
<feature type="transmembrane region" description="Helical" evidence="5">
    <location>
        <begin position="186"/>
        <end position="207"/>
    </location>
</feature>
<dbReference type="GO" id="GO:0005886">
    <property type="term" value="C:plasma membrane"/>
    <property type="evidence" value="ECO:0007669"/>
    <property type="project" value="TreeGrafter"/>
</dbReference>
<evidence type="ECO:0000313" key="7">
    <source>
        <dbReference type="EMBL" id="CAG5124409.1"/>
    </source>
</evidence>
<reference evidence="7" key="1">
    <citation type="submission" date="2021-04" db="EMBL/GenBank/DDBJ databases">
        <authorList>
            <consortium name="Molecular Ecology Group"/>
        </authorList>
    </citation>
    <scope>NUCLEOTIDE SEQUENCE</scope>
</reference>
<dbReference type="InterPro" id="IPR019427">
    <property type="entry name" value="7TM_GPCR_serpentine_rcpt_Srw"/>
</dbReference>
<dbReference type="InterPro" id="IPR000276">
    <property type="entry name" value="GPCR_Rhodpsn"/>
</dbReference>
<evidence type="ECO:0000256" key="1">
    <source>
        <dbReference type="ARBA" id="ARBA00004370"/>
    </source>
</evidence>
<name>A0A8S3Z5K8_9EUPU</name>
<keyword evidence="2 5" id="KW-0812">Transmembrane</keyword>
<dbReference type="OrthoDB" id="5864054at2759"/>
<evidence type="ECO:0000256" key="3">
    <source>
        <dbReference type="ARBA" id="ARBA00022989"/>
    </source>
</evidence>
<dbReference type="PANTHER" id="PTHR46273:SF4">
    <property type="entry name" value="AT19640P"/>
    <property type="match status" value="1"/>
</dbReference>
<feature type="transmembrane region" description="Helical" evidence="5">
    <location>
        <begin position="306"/>
        <end position="331"/>
    </location>
</feature>
<protein>
    <recommendedName>
        <fullName evidence="6">G-protein coupled receptors family 1 profile domain-containing protein</fullName>
    </recommendedName>
</protein>
<evidence type="ECO:0000259" key="6">
    <source>
        <dbReference type="PROSITE" id="PS50262"/>
    </source>
</evidence>
<comment type="caution">
    <text evidence="7">The sequence shown here is derived from an EMBL/GenBank/DDBJ whole genome shotgun (WGS) entry which is preliminary data.</text>
</comment>
<feature type="transmembrane region" description="Helical" evidence="5">
    <location>
        <begin position="136"/>
        <end position="166"/>
    </location>
</feature>
<organism evidence="7 8">
    <name type="scientific">Candidula unifasciata</name>
    <dbReference type="NCBI Taxonomy" id="100452"/>
    <lineage>
        <taxon>Eukaryota</taxon>
        <taxon>Metazoa</taxon>
        <taxon>Spiralia</taxon>
        <taxon>Lophotrochozoa</taxon>
        <taxon>Mollusca</taxon>
        <taxon>Gastropoda</taxon>
        <taxon>Heterobranchia</taxon>
        <taxon>Euthyneura</taxon>
        <taxon>Panpulmonata</taxon>
        <taxon>Eupulmonata</taxon>
        <taxon>Stylommatophora</taxon>
        <taxon>Helicina</taxon>
        <taxon>Helicoidea</taxon>
        <taxon>Geomitridae</taxon>
        <taxon>Candidula</taxon>
    </lineage>
</organism>
<gene>
    <name evidence="7" type="ORF">CUNI_LOCUS9967</name>
</gene>
<dbReference type="SUPFAM" id="SSF81321">
    <property type="entry name" value="Family A G protein-coupled receptor-like"/>
    <property type="match status" value="1"/>
</dbReference>
<feature type="domain" description="G-protein coupled receptors family 1 profile" evidence="6">
    <location>
        <begin position="76"/>
        <end position="361"/>
    </location>
</feature>
<keyword evidence="4 5" id="KW-0472">Membrane</keyword>
<comment type="subcellular location">
    <subcellularLocation>
        <location evidence="1">Membrane</location>
    </subcellularLocation>
</comment>
<sequence>MDDNWISTVLPSNMTKSGGNQTEINADLNGVDCMHVTFIPGIASIDTVQGLNDFSNSYGGIHGYVAVAVCLFGVLSNSANIVVLTRKNMASSTNTILLWLAVADLLTMVDYLPFAIHFYVMEPADATRQPFSTPEFSWICFLLFHASFSIVCHTIAIWLTIALAIFRYIFICKPTRGSYYCSQQRACYVVVTVIILTIVLCIPNYTINTYQFHHTANETFLINISTESYYYPDIRMATPEFKMIFLVNNWVQAILIKLVPCFMLVTLTLLLLNAMHNAYRKRLKLKSQGRRAESDKHGEHNRTTGMLLAVVILFTITELPQGILTLMNIFVDCFTTTVYYKLGDLLDIMALINNSVNFVLYCTMSKQFRTTFASIFCPRQSSHPKWLKLRLIKSKGGDLNSIEISEGSKKYVRSNKNGGVRMNNECQHLSQEPTVSELIFDDPTEITDVQVSNEKLLLAAESNNGVSAHAHGLVTDHSCL</sequence>